<feature type="compositionally biased region" description="Acidic residues" evidence="1">
    <location>
        <begin position="13"/>
        <end position="23"/>
    </location>
</feature>
<keyword evidence="2" id="KW-0812">Transmembrane</keyword>
<accession>A0A9P7KHF2</accession>
<keyword evidence="2" id="KW-1133">Transmembrane helix</keyword>
<feature type="non-terminal residue" evidence="3">
    <location>
        <position position="1"/>
    </location>
</feature>
<feature type="compositionally biased region" description="Acidic residues" evidence="1">
    <location>
        <begin position="32"/>
        <end position="43"/>
    </location>
</feature>
<evidence type="ECO:0000256" key="1">
    <source>
        <dbReference type="SAM" id="MobiDB-lite"/>
    </source>
</evidence>
<reference evidence="3" key="1">
    <citation type="submission" date="2021-02" db="EMBL/GenBank/DDBJ databases">
        <authorList>
            <person name="Nieuwenhuis M."/>
            <person name="Van De Peppel L.J.J."/>
        </authorList>
    </citation>
    <scope>NUCLEOTIDE SEQUENCE</scope>
    <source>
        <strain evidence="3">D49</strain>
    </source>
</reference>
<evidence type="ECO:0000256" key="2">
    <source>
        <dbReference type="SAM" id="Phobius"/>
    </source>
</evidence>
<name>A0A9P7KHF2_9AGAR</name>
<dbReference type="AlphaFoldDB" id="A0A9P7KHF2"/>
<feature type="transmembrane region" description="Helical" evidence="2">
    <location>
        <begin position="252"/>
        <end position="273"/>
    </location>
</feature>
<keyword evidence="4" id="KW-1185">Reference proteome</keyword>
<evidence type="ECO:0000313" key="4">
    <source>
        <dbReference type="Proteomes" id="UP000717328"/>
    </source>
</evidence>
<organism evidence="3 4">
    <name type="scientific">Sphagnurus paluster</name>
    <dbReference type="NCBI Taxonomy" id="117069"/>
    <lineage>
        <taxon>Eukaryota</taxon>
        <taxon>Fungi</taxon>
        <taxon>Dikarya</taxon>
        <taxon>Basidiomycota</taxon>
        <taxon>Agaricomycotina</taxon>
        <taxon>Agaricomycetes</taxon>
        <taxon>Agaricomycetidae</taxon>
        <taxon>Agaricales</taxon>
        <taxon>Tricholomatineae</taxon>
        <taxon>Lyophyllaceae</taxon>
        <taxon>Sphagnurus</taxon>
    </lineage>
</organism>
<keyword evidence="2" id="KW-0472">Membrane</keyword>
<protein>
    <submittedName>
        <fullName evidence="3">Uncharacterized protein</fullName>
    </submittedName>
</protein>
<feature type="compositionally biased region" description="Basic and acidic residues" evidence="1">
    <location>
        <begin position="1"/>
        <end position="11"/>
    </location>
</feature>
<sequence length="355" mass="38958">MEQDGDMHSVELQDQDADPDLDNNWERPNSDGEPEIDPPEDSSNDAPVQRYNLRHRPPQVGANGVAAVGTRAEGDCQTCNATTKAKKRKTKRKVRGQEHDEDVEGEIIFEARGTPPDSDQIAAELVTSLSNLSTSDNNATIENLVSALSSQNGTLLSSIPGALAGLSSGILCPETHASDEELEHLIQSYTLIEGESHLLDFFRMISLIRIAILVDQESRAFPSTQIAMDSLANRHKITVSLLAKYRHFGQRLLCLANAGSLYIILIAAALGLFKELNRRSIPAQPIISVAKILRRPLNDKSSILVKEQIIPKIVELMKHDSLKGRLWFPTGGNNSKAIEFSLMAETDIFFGDIAT</sequence>
<comment type="caution">
    <text evidence="3">The sequence shown here is derived from an EMBL/GenBank/DDBJ whole genome shotgun (WGS) entry which is preliminary data.</text>
</comment>
<evidence type="ECO:0000313" key="3">
    <source>
        <dbReference type="EMBL" id="KAG5649679.1"/>
    </source>
</evidence>
<reference evidence="3" key="2">
    <citation type="submission" date="2021-10" db="EMBL/GenBank/DDBJ databases">
        <title>Phylogenomics reveals ancestral predisposition of the termite-cultivated fungus Termitomyces towards a domesticated lifestyle.</title>
        <authorList>
            <person name="Auxier B."/>
            <person name="Grum-Grzhimaylo A."/>
            <person name="Cardenas M.E."/>
            <person name="Lodge J.D."/>
            <person name="Laessoe T."/>
            <person name="Pedersen O."/>
            <person name="Smith M.E."/>
            <person name="Kuyper T.W."/>
            <person name="Franco-Molano E.A."/>
            <person name="Baroni T.J."/>
            <person name="Aanen D.K."/>
        </authorList>
    </citation>
    <scope>NUCLEOTIDE SEQUENCE</scope>
    <source>
        <strain evidence="3">D49</strain>
    </source>
</reference>
<gene>
    <name evidence="3" type="ORF">H0H81_002525</name>
</gene>
<dbReference type="Proteomes" id="UP000717328">
    <property type="component" value="Unassembled WGS sequence"/>
</dbReference>
<proteinExistence type="predicted"/>
<dbReference type="EMBL" id="JABCKI010000784">
    <property type="protein sequence ID" value="KAG5649679.1"/>
    <property type="molecule type" value="Genomic_DNA"/>
</dbReference>
<feature type="region of interest" description="Disordered" evidence="1">
    <location>
        <begin position="1"/>
        <end position="63"/>
    </location>
</feature>